<evidence type="ECO:0000313" key="1">
    <source>
        <dbReference type="EMBL" id="APW61679.1"/>
    </source>
</evidence>
<protein>
    <submittedName>
        <fullName evidence="1">Uncharacterized protein</fullName>
    </submittedName>
</protein>
<sequence>MQHEIKPLELLFLWRLAAAGGGDWLKDVKPDPGAPARKRLEASGLIAQVKQKPPGGRAQALHVSLADEGWAWLGGHLDADLNTKSTAGADVLRLLLARLKTFLDRKNLSLGDFMAPGESAAGPPAIDDPKACVTTAYYALSDGRANARVRLADLRRELAAIPRPVLDGALLDLATSGEASLYRLDNPAEIRAEDRDAVLRTPSGEERHIVYLGGRGS</sequence>
<dbReference type="Proteomes" id="UP000186309">
    <property type="component" value="Chromosome"/>
</dbReference>
<evidence type="ECO:0000313" key="2">
    <source>
        <dbReference type="Proteomes" id="UP000186309"/>
    </source>
</evidence>
<dbReference type="RefSeq" id="WP_076347218.1">
    <property type="nucleotide sequence ID" value="NZ_CP019082.1"/>
</dbReference>
<dbReference type="OrthoDB" id="5765492at2"/>
<organism evidence="1 2">
    <name type="scientific">Paludisphaera borealis</name>
    <dbReference type="NCBI Taxonomy" id="1387353"/>
    <lineage>
        <taxon>Bacteria</taxon>
        <taxon>Pseudomonadati</taxon>
        <taxon>Planctomycetota</taxon>
        <taxon>Planctomycetia</taxon>
        <taxon>Isosphaerales</taxon>
        <taxon>Isosphaeraceae</taxon>
        <taxon>Paludisphaera</taxon>
    </lineage>
</organism>
<dbReference type="STRING" id="1387353.BSF38_03204"/>
<accession>A0A1U7CS08</accession>
<gene>
    <name evidence="1" type="ORF">BSF38_03204</name>
</gene>
<dbReference type="AlphaFoldDB" id="A0A1U7CS08"/>
<dbReference type="KEGG" id="pbor:BSF38_03204"/>
<dbReference type="EMBL" id="CP019082">
    <property type="protein sequence ID" value="APW61679.1"/>
    <property type="molecule type" value="Genomic_DNA"/>
</dbReference>
<name>A0A1U7CS08_9BACT</name>
<reference evidence="2" key="1">
    <citation type="submission" date="2016-12" db="EMBL/GenBank/DDBJ databases">
        <title>Comparative genomics of four Isosphaeraceae planctomycetes: a common pool of plasmids and glycoside hydrolase genes.</title>
        <authorList>
            <person name="Ivanova A."/>
        </authorList>
    </citation>
    <scope>NUCLEOTIDE SEQUENCE [LARGE SCALE GENOMIC DNA]</scope>
    <source>
        <strain evidence="2">PX4</strain>
    </source>
</reference>
<proteinExistence type="predicted"/>
<keyword evidence="2" id="KW-1185">Reference proteome</keyword>